<sequence>MDLKIIQRNVRTKALPVLRRITSTSGVALNTLSNFYHSQPPGRREEVGSPTRLGVSQMTLISNTPRGSNCSSMPTIETDMPDTPRRSSPRVSFQDNVSYCSRPSSDSARPSFGWSKRVSSIPEVSYNVL</sequence>
<protein>
    <submittedName>
        <fullName evidence="3">Uncharacterized protein</fullName>
    </submittedName>
</protein>
<evidence type="ECO:0000256" key="1">
    <source>
        <dbReference type="SAM" id="MobiDB-lite"/>
    </source>
</evidence>
<dbReference type="EMBL" id="UYYB01030281">
    <property type="protein sequence ID" value="VDM73381.1"/>
    <property type="molecule type" value="Genomic_DNA"/>
</dbReference>
<dbReference type="AlphaFoldDB" id="A0A3P7IJR8"/>
<proteinExistence type="predicted"/>
<name>A0A3P7IJR8_STRVU</name>
<dbReference type="OrthoDB" id="5981530at2759"/>
<organism evidence="3 4">
    <name type="scientific">Strongylus vulgaris</name>
    <name type="common">Blood worm</name>
    <dbReference type="NCBI Taxonomy" id="40348"/>
    <lineage>
        <taxon>Eukaryota</taxon>
        <taxon>Metazoa</taxon>
        <taxon>Ecdysozoa</taxon>
        <taxon>Nematoda</taxon>
        <taxon>Chromadorea</taxon>
        <taxon>Rhabditida</taxon>
        <taxon>Rhabditina</taxon>
        <taxon>Rhabditomorpha</taxon>
        <taxon>Strongyloidea</taxon>
        <taxon>Strongylidae</taxon>
        <taxon>Strongylus</taxon>
    </lineage>
</organism>
<dbReference type="Proteomes" id="UP000270094">
    <property type="component" value="Unassembled WGS sequence"/>
</dbReference>
<evidence type="ECO:0000313" key="4">
    <source>
        <dbReference type="Proteomes" id="UP000270094"/>
    </source>
</evidence>
<accession>A0A3P7IJR8</accession>
<reference evidence="3 4" key="1">
    <citation type="submission" date="2018-11" db="EMBL/GenBank/DDBJ databases">
        <authorList>
            <consortium name="Pathogen Informatics"/>
        </authorList>
    </citation>
    <scope>NUCLEOTIDE SEQUENCE [LARGE SCALE GENOMIC DNA]</scope>
</reference>
<evidence type="ECO:0000313" key="3">
    <source>
        <dbReference type="EMBL" id="VDM73381.1"/>
    </source>
</evidence>
<feature type="compositionally biased region" description="Polar residues" evidence="1">
    <location>
        <begin position="61"/>
        <end position="75"/>
    </location>
</feature>
<dbReference type="EMBL" id="UYYB01029979">
    <property type="protein sequence ID" value="VDM73317.1"/>
    <property type="molecule type" value="Genomic_DNA"/>
</dbReference>
<gene>
    <name evidence="2" type="ORF">SVUK_LOCUS8315</name>
    <name evidence="3" type="ORF">SVUK_LOCUS8379</name>
</gene>
<feature type="region of interest" description="Disordered" evidence="1">
    <location>
        <begin position="61"/>
        <end position="114"/>
    </location>
</feature>
<keyword evidence="4" id="KW-1185">Reference proteome</keyword>
<feature type="compositionally biased region" description="Polar residues" evidence="1">
    <location>
        <begin position="89"/>
        <end position="108"/>
    </location>
</feature>
<evidence type="ECO:0000313" key="2">
    <source>
        <dbReference type="EMBL" id="VDM73317.1"/>
    </source>
</evidence>